<dbReference type="Proteomes" id="UP000042738">
    <property type="component" value="Chromosome"/>
</dbReference>
<evidence type="ECO:0000313" key="2">
    <source>
        <dbReference type="EMBL" id="QLH62581.1"/>
    </source>
</evidence>
<protein>
    <submittedName>
        <fullName evidence="2">Uncharacterized protein</fullName>
    </submittedName>
</protein>
<dbReference type="EMBL" id="CP050855">
    <property type="protein sequence ID" value="QLH62581.1"/>
    <property type="molecule type" value="Genomic_DNA"/>
</dbReference>
<evidence type="ECO:0000313" key="3">
    <source>
        <dbReference type="Proteomes" id="UP000042738"/>
    </source>
</evidence>
<dbReference type="RefSeq" id="WP_082026995.1">
    <property type="nucleotide sequence ID" value="NZ_CP050855.1"/>
</dbReference>
<evidence type="ECO:0000256" key="1">
    <source>
        <dbReference type="SAM" id="MobiDB-lite"/>
    </source>
</evidence>
<name>A0A7D5T0R1_9GAMM</name>
<feature type="region of interest" description="Disordered" evidence="1">
    <location>
        <begin position="1"/>
        <end position="20"/>
    </location>
</feature>
<gene>
    <name evidence="2" type="ORF">SYMBAF_06035</name>
</gene>
<dbReference type="AlphaFoldDB" id="A0A7D5T0R1"/>
<sequence>MNVNKLSTSSTQHTAADDRIYKDSKGRSVGLAGKVNRVTNTVDVPERFPLQTPEDKRHMDALFNRCSSHAEKYLQSKK</sequence>
<dbReference type="GeneID" id="93736074"/>
<reference evidence="2 3" key="1">
    <citation type="journal article" date="2014" name="Genome Announc.">
        <title>Whole-Genome Sequence of Serratia symbiotica Strain CWBI-2.3T, a Free-Living Symbiont of the Black Bean Aphid Aphis fabae.</title>
        <authorList>
            <person name="Foray V."/>
            <person name="Grigorescu A.S."/>
            <person name="Sabri A."/>
            <person name="Haubruge E."/>
            <person name="Lognay G."/>
            <person name="Francis F."/>
            <person name="Fauconnier M.L."/>
            <person name="Hance T."/>
            <person name="Thonart P."/>
        </authorList>
    </citation>
    <scope>NUCLEOTIDE SEQUENCE [LARGE SCALE GENOMIC DNA]</scope>
    <source>
        <strain evidence="2">CWBI-2.3</strain>
    </source>
</reference>
<organism evidence="2 3">
    <name type="scientific">Serratia symbiotica</name>
    <dbReference type="NCBI Taxonomy" id="138074"/>
    <lineage>
        <taxon>Bacteria</taxon>
        <taxon>Pseudomonadati</taxon>
        <taxon>Pseudomonadota</taxon>
        <taxon>Gammaproteobacteria</taxon>
        <taxon>Enterobacterales</taxon>
        <taxon>Yersiniaceae</taxon>
        <taxon>Serratia</taxon>
    </lineage>
</organism>
<accession>A0A7D5T0R1</accession>
<feature type="compositionally biased region" description="Polar residues" evidence="1">
    <location>
        <begin position="1"/>
        <end position="14"/>
    </location>
</feature>
<proteinExistence type="predicted"/>